<evidence type="ECO:0000313" key="2">
    <source>
        <dbReference type="EMBL" id="MCX8523110.1"/>
    </source>
</evidence>
<feature type="chain" id="PRO_5046664049" evidence="1">
    <location>
        <begin position="20"/>
        <end position="604"/>
    </location>
</feature>
<evidence type="ECO:0000313" key="3">
    <source>
        <dbReference type="Proteomes" id="UP001073122"/>
    </source>
</evidence>
<keyword evidence="3" id="KW-1185">Reference proteome</keyword>
<dbReference type="Gene3D" id="2.60.40.10">
    <property type="entry name" value="Immunoglobulins"/>
    <property type="match status" value="1"/>
</dbReference>
<reference evidence="2" key="1">
    <citation type="submission" date="2022-10" db="EMBL/GenBank/DDBJ databases">
        <title>Chryseobacterium sp. nov., a novel bacterial species.</title>
        <authorList>
            <person name="Cao Y."/>
        </authorList>
    </citation>
    <scope>NUCLEOTIDE SEQUENCE</scope>
    <source>
        <strain evidence="2">CCTCC AB2015118</strain>
    </source>
</reference>
<dbReference type="PROSITE" id="PS51257">
    <property type="entry name" value="PROKAR_LIPOPROTEIN"/>
    <property type="match status" value="1"/>
</dbReference>
<comment type="caution">
    <text evidence="2">The sequence shown here is derived from an EMBL/GenBank/DDBJ whole genome shotgun (WGS) entry which is preliminary data.</text>
</comment>
<dbReference type="Pfam" id="PF17963">
    <property type="entry name" value="Big_9"/>
    <property type="match status" value="1"/>
</dbReference>
<name>A0ABT3XQ99_9FLAO</name>
<protein>
    <submittedName>
        <fullName evidence="2">Ig-like domain-containing protein</fullName>
    </submittedName>
</protein>
<sequence>MIKYFLVLAGLSISCGVFAQHHVSRIYSDFSGFWDSSTTVQPNNNHNLLAFTWDADGAGNMYQPKTYSTGVNNAVLTSHGVSYTAGTFISLPIYNVPAPNGGTYVGVGQMYGGNGNVSPVPVHNNFVEYLSDGIQGLGLGTAMFNIPPGSSISLNTMGIVPSSIGDGIPDLIFTQMGEPSGNPDVFYFVNELGNTIGTTYSVTFNSVPIIGNACWKFYNANTNPPTYNAGVSGTSGTGSCVRAVRVLAADWSEFGITSSNYMQAVKLIQTFSGSSDLAFIGAYNEESITFAASISGSVYNDNDAGVPNGNFYSGATVRLLNNGVAFRTATTNASGFYFFDNINTNTYPGPFTVELVVPQGFSVVGNSLGNTSNSIAAALTNGSSQGNNFGINRPPVAGNDTFSAPKNVSKTFNLITNDSDFDGGILIPSSINLITPAGASNISTSGSNTKGFTVNNQGTWSVDNAGILTFTPVQNFFGTASVAQYTIKDNAGLSSNIASINVSVDYCYKPGATGTTPSYTNLGISTLSERFKNWPVGPTTAEGGIPNGFLALNSSDKGMVITRVSSSSAVTQPKKGMIVYDIASQCVKLYNGSVWNCIKRTCND</sequence>
<proteinExistence type="predicted"/>
<dbReference type="SUPFAM" id="SSF49478">
    <property type="entry name" value="Cna protein B-type domain"/>
    <property type="match status" value="1"/>
</dbReference>
<accession>A0ABT3XQ99</accession>
<dbReference type="EMBL" id="JAOVZW010000003">
    <property type="protein sequence ID" value="MCX8523110.1"/>
    <property type="molecule type" value="Genomic_DNA"/>
</dbReference>
<organism evidence="2 3">
    <name type="scientific">Chryseobacterium formosus</name>
    <dbReference type="NCBI Taxonomy" id="1537363"/>
    <lineage>
        <taxon>Bacteria</taxon>
        <taxon>Pseudomonadati</taxon>
        <taxon>Bacteroidota</taxon>
        <taxon>Flavobacteriia</taxon>
        <taxon>Flavobacteriales</taxon>
        <taxon>Weeksellaceae</taxon>
        <taxon>Chryseobacterium group</taxon>
        <taxon>Chryseobacterium</taxon>
    </lineage>
</organism>
<feature type="signal peptide" evidence="1">
    <location>
        <begin position="1"/>
        <end position="19"/>
    </location>
</feature>
<evidence type="ECO:0000256" key="1">
    <source>
        <dbReference type="SAM" id="SignalP"/>
    </source>
</evidence>
<gene>
    <name evidence="2" type="ORF">OF897_04135</name>
</gene>
<dbReference type="Proteomes" id="UP001073122">
    <property type="component" value="Unassembled WGS sequence"/>
</dbReference>
<keyword evidence="1" id="KW-0732">Signal</keyword>
<dbReference type="RefSeq" id="WP_267264431.1">
    <property type="nucleotide sequence ID" value="NZ_JAOVZW010000003.1"/>
</dbReference>
<dbReference type="InterPro" id="IPR013783">
    <property type="entry name" value="Ig-like_fold"/>
</dbReference>